<feature type="region of interest" description="Disordered" evidence="4">
    <location>
        <begin position="1"/>
        <end position="20"/>
    </location>
</feature>
<dbReference type="PROSITE" id="PS50949">
    <property type="entry name" value="HTH_GNTR"/>
    <property type="match status" value="1"/>
</dbReference>
<dbReference type="Pfam" id="PF00392">
    <property type="entry name" value="GntR"/>
    <property type="match status" value="1"/>
</dbReference>
<dbReference type="InterPro" id="IPR011711">
    <property type="entry name" value="GntR_C"/>
</dbReference>
<evidence type="ECO:0000313" key="6">
    <source>
        <dbReference type="EMBL" id="GLI32941.1"/>
    </source>
</evidence>
<name>A0A9W6CW38_9BACT</name>
<dbReference type="CDD" id="cd07377">
    <property type="entry name" value="WHTH_GntR"/>
    <property type="match status" value="1"/>
</dbReference>
<dbReference type="Gene3D" id="1.10.10.10">
    <property type="entry name" value="Winged helix-like DNA-binding domain superfamily/Winged helix DNA-binding domain"/>
    <property type="match status" value="1"/>
</dbReference>
<dbReference type="InterPro" id="IPR008920">
    <property type="entry name" value="TF_FadR/GntR_C"/>
</dbReference>
<evidence type="ECO:0000256" key="2">
    <source>
        <dbReference type="ARBA" id="ARBA00023125"/>
    </source>
</evidence>
<dbReference type="EMBL" id="BSDR01000001">
    <property type="protein sequence ID" value="GLI32941.1"/>
    <property type="molecule type" value="Genomic_DNA"/>
</dbReference>
<keyword evidence="1" id="KW-0805">Transcription regulation</keyword>
<keyword evidence="7" id="KW-1185">Reference proteome</keyword>
<dbReference type="InterPro" id="IPR036390">
    <property type="entry name" value="WH_DNA-bd_sf"/>
</dbReference>
<keyword evidence="2" id="KW-0238">DNA-binding</keyword>
<sequence>MEIQCVQPKEDRSPPDKPVSKKKYLYKDIVEQIQEMIQKGDLKIGDKIPPERTLAETFRVSRNCVRQAVQALSEKGILESRRGDGTYVCAVDPSLLVDPFAFVIHAEKDRLRDILEFRLLLEPQVAYLAAKNITLEELDRLKIIVCDQERKILAGETDSDLDQTFHEQIIQASKNKVVQEVFNTINEILNESRSEFLQSGSRRKASVVGHLKIIDALESRDPDMAYQAMKEHILRVEKTVFEPDT</sequence>
<dbReference type="GO" id="GO:0003700">
    <property type="term" value="F:DNA-binding transcription factor activity"/>
    <property type="evidence" value="ECO:0007669"/>
    <property type="project" value="InterPro"/>
</dbReference>
<dbReference type="PANTHER" id="PTHR43537:SF5">
    <property type="entry name" value="UXU OPERON TRANSCRIPTIONAL REGULATOR"/>
    <property type="match status" value="1"/>
</dbReference>
<evidence type="ECO:0000256" key="3">
    <source>
        <dbReference type="ARBA" id="ARBA00023163"/>
    </source>
</evidence>
<evidence type="ECO:0000259" key="5">
    <source>
        <dbReference type="PROSITE" id="PS50949"/>
    </source>
</evidence>
<reference evidence="6" key="1">
    <citation type="submission" date="2022-12" db="EMBL/GenBank/DDBJ databases">
        <title>Reference genome sequencing for broad-spectrum identification of bacterial and archaeal isolates by mass spectrometry.</title>
        <authorList>
            <person name="Sekiguchi Y."/>
            <person name="Tourlousse D.M."/>
        </authorList>
    </citation>
    <scope>NUCLEOTIDE SEQUENCE</scope>
    <source>
        <strain evidence="6">ASRB1</strain>
    </source>
</reference>
<dbReference type="PRINTS" id="PR00035">
    <property type="entry name" value="HTHGNTR"/>
</dbReference>
<dbReference type="Proteomes" id="UP001144372">
    <property type="component" value="Unassembled WGS sequence"/>
</dbReference>
<comment type="caution">
    <text evidence="6">The sequence shown here is derived from an EMBL/GenBank/DDBJ whole genome shotgun (WGS) entry which is preliminary data.</text>
</comment>
<dbReference type="SUPFAM" id="SSF48008">
    <property type="entry name" value="GntR ligand-binding domain-like"/>
    <property type="match status" value="1"/>
</dbReference>
<dbReference type="Gene3D" id="1.20.120.530">
    <property type="entry name" value="GntR ligand-binding domain-like"/>
    <property type="match status" value="1"/>
</dbReference>
<dbReference type="InterPro" id="IPR000524">
    <property type="entry name" value="Tscrpt_reg_HTH_GntR"/>
</dbReference>
<evidence type="ECO:0000256" key="4">
    <source>
        <dbReference type="SAM" id="MobiDB-lite"/>
    </source>
</evidence>
<dbReference type="Pfam" id="PF07729">
    <property type="entry name" value="FCD"/>
    <property type="match status" value="1"/>
</dbReference>
<feature type="compositionally biased region" description="Basic and acidic residues" evidence="4">
    <location>
        <begin position="8"/>
        <end position="20"/>
    </location>
</feature>
<evidence type="ECO:0000313" key="7">
    <source>
        <dbReference type="Proteomes" id="UP001144372"/>
    </source>
</evidence>
<dbReference type="SMART" id="SM00345">
    <property type="entry name" value="HTH_GNTR"/>
    <property type="match status" value="1"/>
</dbReference>
<dbReference type="SMART" id="SM00895">
    <property type="entry name" value="FCD"/>
    <property type="match status" value="1"/>
</dbReference>
<dbReference type="InterPro" id="IPR036388">
    <property type="entry name" value="WH-like_DNA-bd_sf"/>
</dbReference>
<keyword evidence="3" id="KW-0804">Transcription</keyword>
<gene>
    <name evidence="6" type="ORF">DAMNIGENAA_03740</name>
</gene>
<dbReference type="AlphaFoldDB" id="A0A9W6CW38"/>
<dbReference type="GO" id="GO:0003677">
    <property type="term" value="F:DNA binding"/>
    <property type="evidence" value="ECO:0007669"/>
    <property type="project" value="UniProtKB-KW"/>
</dbReference>
<dbReference type="RefSeq" id="WP_281791959.1">
    <property type="nucleotide sequence ID" value="NZ_BSDR01000001.1"/>
</dbReference>
<protein>
    <submittedName>
        <fullName evidence="6">GntR family transcriptional regulator</fullName>
    </submittedName>
</protein>
<accession>A0A9W6CW38</accession>
<evidence type="ECO:0000256" key="1">
    <source>
        <dbReference type="ARBA" id="ARBA00023015"/>
    </source>
</evidence>
<feature type="domain" description="HTH gntR-type" evidence="5">
    <location>
        <begin position="23"/>
        <end position="91"/>
    </location>
</feature>
<proteinExistence type="predicted"/>
<dbReference type="PANTHER" id="PTHR43537">
    <property type="entry name" value="TRANSCRIPTIONAL REGULATOR, GNTR FAMILY"/>
    <property type="match status" value="1"/>
</dbReference>
<organism evidence="6 7">
    <name type="scientific">Desulforhabdus amnigena</name>
    <dbReference type="NCBI Taxonomy" id="40218"/>
    <lineage>
        <taxon>Bacteria</taxon>
        <taxon>Pseudomonadati</taxon>
        <taxon>Thermodesulfobacteriota</taxon>
        <taxon>Syntrophobacteria</taxon>
        <taxon>Syntrophobacterales</taxon>
        <taxon>Syntrophobacteraceae</taxon>
        <taxon>Desulforhabdus</taxon>
    </lineage>
</organism>
<dbReference type="SUPFAM" id="SSF46785">
    <property type="entry name" value="Winged helix' DNA-binding domain"/>
    <property type="match status" value="1"/>
</dbReference>